<dbReference type="GO" id="GO:0005524">
    <property type="term" value="F:ATP binding"/>
    <property type="evidence" value="ECO:0007669"/>
    <property type="project" value="UniProtKB-KW"/>
</dbReference>
<dbReference type="Pfam" id="PF00288">
    <property type="entry name" value="GHMP_kinases_N"/>
    <property type="match status" value="1"/>
</dbReference>
<dbReference type="Gene3D" id="3.30.230.10">
    <property type="match status" value="1"/>
</dbReference>
<dbReference type="KEGG" id="drm:Dred_2702"/>
<dbReference type="PANTHER" id="PTHR43527:SF1">
    <property type="entry name" value="L-THREONINE KINASE"/>
    <property type="match status" value="1"/>
</dbReference>
<dbReference type="HOGENOM" id="CLU_056896_0_1_9"/>
<evidence type="ECO:0000256" key="4">
    <source>
        <dbReference type="ARBA" id="ARBA00022840"/>
    </source>
</evidence>
<keyword evidence="4" id="KW-0067">ATP-binding</keyword>
<sequence>MGDFSYPIGSANQNAVVFRGIATAPGTCGELVQGTIKGEPFLITCPIDLWSEVTVELSEFEDHNRELDKSCRALKMTLEYLGKPYYLGSIKRNSLLPESKGMASSTADIAATCLATARAFGQELEPETIAKIAARIEPSDGLMFPGITICNHLTGESKKYLGQAPPLKLVIADPGGTVDTILFNHRKDLASKNFQKEPMVRQATELVTRGLLTEDWEMMGRGASISAQANQVVLPKPHLAQWRQWASEVKALGVLVAHSGTVMGMIMHPDGVDAAEAAEYIGGKKPEWKVWHTSMVSGGLR</sequence>
<dbReference type="GO" id="GO:0016301">
    <property type="term" value="F:kinase activity"/>
    <property type="evidence" value="ECO:0007669"/>
    <property type="project" value="UniProtKB-KW"/>
</dbReference>
<dbReference type="InterPro" id="IPR012363">
    <property type="entry name" value="PduX"/>
</dbReference>
<dbReference type="STRING" id="349161.Dred_2702"/>
<keyword evidence="3 7" id="KW-0418">Kinase</keyword>
<name>A4J803_DESRM</name>
<dbReference type="eggNOG" id="COG4542">
    <property type="taxonomic scope" value="Bacteria"/>
</dbReference>
<dbReference type="PANTHER" id="PTHR43527">
    <property type="entry name" value="4-DIPHOSPHOCYTIDYL-2-C-METHYL-D-ERYTHRITOL KINASE, CHLOROPLASTIC"/>
    <property type="match status" value="1"/>
</dbReference>
<dbReference type="RefSeq" id="WP_011879003.1">
    <property type="nucleotide sequence ID" value="NC_009253.1"/>
</dbReference>
<keyword evidence="1" id="KW-0808">Transferase</keyword>
<keyword evidence="8" id="KW-1185">Reference proteome</keyword>
<evidence type="ECO:0000313" key="8">
    <source>
        <dbReference type="Proteomes" id="UP000001556"/>
    </source>
</evidence>
<dbReference type="Pfam" id="PF08544">
    <property type="entry name" value="GHMP_kinases_C"/>
    <property type="match status" value="1"/>
</dbReference>
<dbReference type="Proteomes" id="UP000001556">
    <property type="component" value="Chromosome"/>
</dbReference>
<evidence type="ECO:0000256" key="1">
    <source>
        <dbReference type="ARBA" id="ARBA00022679"/>
    </source>
</evidence>
<proteinExistence type="predicted"/>
<evidence type="ECO:0000259" key="6">
    <source>
        <dbReference type="Pfam" id="PF08544"/>
    </source>
</evidence>
<protein>
    <submittedName>
        <fullName evidence="7">GHMP kinase</fullName>
    </submittedName>
</protein>
<organism evidence="7 8">
    <name type="scientific">Desulforamulus reducens (strain ATCC BAA-1160 / DSM 100696 / MI-1)</name>
    <name type="common">Desulfotomaculum reducens</name>
    <dbReference type="NCBI Taxonomy" id="349161"/>
    <lineage>
        <taxon>Bacteria</taxon>
        <taxon>Bacillati</taxon>
        <taxon>Bacillota</taxon>
        <taxon>Clostridia</taxon>
        <taxon>Eubacteriales</taxon>
        <taxon>Peptococcaceae</taxon>
        <taxon>Desulforamulus</taxon>
    </lineage>
</organism>
<dbReference type="AlphaFoldDB" id="A4J803"/>
<dbReference type="SUPFAM" id="SSF54211">
    <property type="entry name" value="Ribosomal protein S5 domain 2-like"/>
    <property type="match status" value="1"/>
</dbReference>
<evidence type="ECO:0000313" key="7">
    <source>
        <dbReference type="EMBL" id="ABO51206.1"/>
    </source>
</evidence>
<evidence type="ECO:0000259" key="5">
    <source>
        <dbReference type="Pfam" id="PF00288"/>
    </source>
</evidence>
<keyword evidence="2" id="KW-0547">Nucleotide-binding</keyword>
<feature type="domain" description="GHMP kinase N-terminal" evidence="5">
    <location>
        <begin position="73"/>
        <end position="138"/>
    </location>
</feature>
<feature type="domain" description="GHMP kinase C-terminal" evidence="6">
    <location>
        <begin position="210"/>
        <end position="276"/>
    </location>
</feature>
<dbReference type="InterPro" id="IPR020568">
    <property type="entry name" value="Ribosomal_Su5_D2-typ_SF"/>
</dbReference>
<dbReference type="EMBL" id="CP000612">
    <property type="protein sequence ID" value="ABO51206.1"/>
    <property type="molecule type" value="Genomic_DNA"/>
</dbReference>
<reference evidence="7 8" key="1">
    <citation type="submission" date="2007-03" db="EMBL/GenBank/DDBJ databases">
        <title>Complete sequence of Desulfotomaculum reducens MI-1.</title>
        <authorList>
            <consortium name="US DOE Joint Genome Institute"/>
            <person name="Copeland A."/>
            <person name="Lucas S."/>
            <person name="Lapidus A."/>
            <person name="Barry K."/>
            <person name="Detter J.C."/>
            <person name="Glavina del Rio T."/>
            <person name="Hammon N."/>
            <person name="Israni S."/>
            <person name="Dalin E."/>
            <person name="Tice H."/>
            <person name="Pitluck S."/>
            <person name="Sims D."/>
            <person name="Brettin T."/>
            <person name="Bruce D."/>
            <person name="Han C."/>
            <person name="Tapia R."/>
            <person name="Schmutz J."/>
            <person name="Larimer F."/>
            <person name="Land M."/>
            <person name="Hauser L."/>
            <person name="Kyrpides N."/>
            <person name="Kim E."/>
            <person name="Tebo B.M."/>
            <person name="Richardson P."/>
        </authorList>
    </citation>
    <scope>NUCLEOTIDE SEQUENCE [LARGE SCALE GENOMIC DNA]</scope>
    <source>
        <strain evidence="7 8">MI-1</strain>
    </source>
</reference>
<dbReference type="PIRSF" id="PIRSF033887">
    <property type="entry name" value="PduX"/>
    <property type="match status" value="1"/>
</dbReference>
<dbReference type="InterPro" id="IPR006204">
    <property type="entry name" value="GHMP_kinase_N_dom"/>
</dbReference>
<gene>
    <name evidence="7" type="ordered locus">Dred_2702</name>
</gene>
<evidence type="ECO:0000256" key="3">
    <source>
        <dbReference type="ARBA" id="ARBA00022777"/>
    </source>
</evidence>
<accession>A4J803</accession>
<evidence type="ECO:0000256" key="2">
    <source>
        <dbReference type="ARBA" id="ARBA00022741"/>
    </source>
</evidence>
<dbReference type="InterPro" id="IPR014721">
    <property type="entry name" value="Ribsml_uS5_D2-typ_fold_subgr"/>
</dbReference>
<dbReference type="InterPro" id="IPR013750">
    <property type="entry name" value="GHMP_kinase_C_dom"/>
</dbReference>